<keyword evidence="2" id="KW-0479">Metal-binding</keyword>
<dbReference type="GO" id="GO:0000287">
    <property type="term" value="F:magnesium ion binding"/>
    <property type="evidence" value="ECO:0007669"/>
    <property type="project" value="UniProtKB-UniRule"/>
</dbReference>
<evidence type="ECO:0000313" key="4">
    <source>
        <dbReference type="Proteomes" id="UP000029079"/>
    </source>
</evidence>
<feature type="binding site" evidence="2">
    <location>
        <position position="48"/>
    </location>
    <ligand>
        <name>substrate</name>
    </ligand>
</feature>
<dbReference type="InterPro" id="IPR001441">
    <property type="entry name" value="UPP_synth-like"/>
</dbReference>
<feature type="active site" description="Proton acceptor" evidence="2">
    <location>
        <position position="79"/>
    </location>
</feature>
<dbReference type="NCBIfam" id="TIGR00055">
    <property type="entry name" value="uppS"/>
    <property type="match status" value="1"/>
</dbReference>
<dbReference type="KEGG" id="wce:WS08_0122"/>
<dbReference type="PANTHER" id="PTHR10291">
    <property type="entry name" value="DEHYDRODOLICHYL DIPHOSPHATE SYNTHASE FAMILY MEMBER"/>
    <property type="match status" value="1"/>
</dbReference>
<dbReference type="FunFam" id="3.40.1180.10:FF:000001">
    <property type="entry name" value="(2E,6E)-farnesyl-diphosphate-specific ditrans,polycis-undecaprenyl-diphosphate synthase"/>
    <property type="match status" value="1"/>
</dbReference>
<feature type="binding site" evidence="2">
    <location>
        <position position="82"/>
    </location>
    <ligand>
        <name>substrate</name>
    </ligand>
</feature>
<dbReference type="InterPro" id="IPR018520">
    <property type="entry name" value="UPP_synth-like_CS"/>
</dbReference>
<dbReference type="Pfam" id="PF01255">
    <property type="entry name" value="Prenyltransf"/>
    <property type="match status" value="1"/>
</dbReference>
<dbReference type="EC" id="2.5.1.-" evidence="2"/>
<reference evidence="4" key="2">
    <citation type="submission" date="2014-08" db="EMBL/GenBank/DDBJ databases">
        <title>Complete genome of Weissella ceti strain WS74 isolated from diseased rainbow trout in Brazil.</title>
        <authorList>
            <person name="Figueiredo H.C.P."/>
            <person name="Leal C.A.G."/>
            <person name="Pereira F.L."/>
            <person name="Soares S.C."/>
            <person name="Dorella F.A."/>
            <person name="Carvalho A.F."/>
            <person name="Azevedo V.A.C."/>
        </authorList>
    </citation>
    <scope>NUCLEOTIDE SEQUENCE [LARGE SCALE GENOMIC DNA]</scope>
    <source>
        <strain evidence="4">WS74</strain>
    </source>
</reference>
<dbReference type="NCBIfam" id="NF011405">
    <property type="entry name" value="PRK14830.1"/>
    <property type="match status" value="1"/>
</dbReference>
<comment type="function">
    <text evidence="2">Catalyzes the condensation of isopentenyl diphosphate (IPP) with allylic pyrophosphates generating different type of terpenoids.</text>
</comment>
<dbReference type="HAMAP" id="MF_01139">
    <property type="entry name" value="ISPT"/>
    <property type="match status" value="1"/>
</dbReference>
<comment type="subunit">
    <text evidence="2">Homodimer.</text>
</comment>
<dbReference type="CDD" id="cd00475">
    <property type="entry name" value="Cis_IPPS"/>
    <property type="match status" value="1"/>
</dbReference>
<evidence type="ECO:0000313" key="3">
    <source>
        <dbReference type="EMBL" id="AIM62373.1"/>
    </source>
</evidence>
<evidence type="ECO:0000256" key="1">
    <source>
        <dbReference type="ARBA" id="ARBA00022679"/>
    </source>
</evidence>
<comment type="cofactor">
    <cofactor evidence="2">
        <name>Mg(2+)</name>
        <dbReference type="ChEBI" id="CHEBI:18420"/>
    </cofactor>
    <text evidence="2">Binds 2 magnesium ions per subunit.</text>
</comment>
<dbReference type="GO" id="GO:0016094">
    <property type="term" value="P:polyprenol biosynthetic process"/>
    <property type="evidence" value="ECO:0007669"/>
    <property type="project" value="TreeGrafter"/>
</dbReference>
<reference evidence="3 4" key="1">
    <citation type="journal article" date="2014" name="Genome Announc.">
        <title>Complete Genome Sequences of Fish Pathogenic Weissella ceti Strains WS74 and WS105.</title>
        <authorList>
            <person name="Figueiredo H.C."/>
            <person name="Leal C.A."/>
            <person name="Dorella F.A."/>
            <person name="Carvalho A.F."/>
            <person name="Soares S.C."/>
            <person name="Pereira F.L."/>
            <person name="Azevedo V.A."/>
        </authorList>
    </citation>
    <scope>NUCLEOTIDE SEQUENCE [LARGE SCALE GENOMIC DNA]</scope>
    <source>
        <strain evidence="3 4">WS74</strain>
    </source>
</reference>
<dbReference type="AlphaFoldDB" id="A0A075TXL5"/>
<comment type="similarity">
    <text evidence="2">Belongs to the UPP synthase family.</text>
</comment>
<dbReference type="PATRIC" id="fig|759620.7.peg.118"/>
<feature type="binding site" evidence="2">
    <location>
        <position position="202"/>
    </location>
    <ligand>
        <name>substrate</name>
    </ligand>
</feature>
<feature type="binding site" evidence="2">
    <location>
        <position position="44"/>
    </location>
    <ligand>
        <name>substrate</name>
    </ligand>
</feature>
<dbReference type="SUPFAM" id="SSF64005">
    <property type="entry name" value="Undecaprenyl diphosphate synthase"/>
    <property type="match status" value="1"/>
</dbReference>
<dbReference type="Gene3D" id="3.40.1180.10">
    <property type="entry name" value="Decaprenyl diphosphate synthase-like"/>
    <property type="match status" value="1"/>
</dbReference>
<feature type="binding site" evidence="2">
    <location>
        <begin position="208"/>
        <end position="210"/>
    </location>
    <ligand>
        <name>substrate</name>
    </ligand>
</feature>
<feature type="binding site" evidence="2">
    <location>
        <position position="80"/>
    </location>
    <ligand>
        <name>substrate</name>
    </ligand>
</feature>
<keyword evidence="4" id="KW-1185">Reference proteome</keyword>
<feature type="active site" evidence="2">
    <location>
        <position position="31"/>
    </location>
</feature>
<feature type="binding site" evidence="2">
    <location>
        <begin position="32"/>
        <end position="35"/>
    </location>
    <ligand>
        <name>substrate</name>
    </ligand>
</feature>
<dbReference type="RefSeq" id="WP_009495584.1">
    <property type="nucleotide sequence ID" value="NZ_CP009223.1"/>
</dbReference>
<keyword evidence="1 2" id="KW-0808">Transferase</keyword>
<dbReference type="GO" id="GO:0030145">
    <property type="term" value="F:manganese ion binding"/>
    <property type="evidence" value="ECO:0007669"/>
    <property type="project" value="TreeGrafter"/>
</dbReference>
<dbReference type="PROSITE" id="PS01066">
    <property type="entry name" value="UPP_SYNTHASE"/>
    <property type="match status" value="1"/>
</dbReference>
<organism evidence="3 4">
    <name type="scientific">Weissella ceti</name>
    <dbReference type="NCBI Taxonomy" id="759620"/>
    <lineage>
        <taxon>Bacteria</taxon>
        <taxon>Bacillati</taxon>
        <taxon>Bacillota</taxon>
        <taxon>Bacilli</taxon>
        <taxon>Lactobacillales</taxon>
        <taxon>Lactobacillaceae</taxon>
        <taxon>Weissella</taxon>
    </lineage>
</organism>
<feature type="binding site" evidence="2">
    <location>
        <position position="221"/>
    </location>
    <ligand>
        <name>Mg(2+)</name>
        <dbReference type="ChEBI" id="CHEBI:18420"/>
    </ligand>
</feature>
<gene>
    <name evidence="3" type="ORF">WS74_0121</name>
</gene>
<dbReference type="InterPro" id="IPR036424">
    <property type="entry name" value="UPP_synth-like_sf"/>
</dbReference>
<dbReference type="PANTHER" id="PTHR10291:SF0">
    <property type="entry name" value="DEHYDRODOLICHYL DIPHOSPHATE SYNTHASE 2"/>
    <property type="match status" value="1"/>
</dbReference>
<protein>
    <recommendedName>
        <fullName evidence="2">Isoprenyl transferase</fullName>
        <ecNumber evidence="2">2.5.1.-</ecNumber>
    </recommendedName>
</protein>
<dbReference type="EMBL" id="CP009223">
    <property type="protein sequence ID" value="AIM62373.1"/>
    <property type="molecule type" value="Genomic_DNA"/>
</dbReference>
<dbReference type="STRING" id="759620.WS105_0121"/>
<name>A0A075TXL5_9LACO</name>
<accession>A0A075TXL5</accession>
<proteinExistence type="inferred from homology"/>
<dbReference type="KEGG" id="wct:WS74_0121"/>
<dbReference type="GO" id="GO:0005829">
    <property type="term" value="C:cytosol"/>
    <property type="evidence" value="ECO:0007669"/>
    <property type="project" value="TreeGrafter"/>
</dbReference>
<feature type="binding site" evidence="2">
    <location>
        <begin position="76"/>
        <end position="78"/>
    </location>
    <ligand>
        <name>substrate</name>
    </ligand>
</feature>
<feature type="binding site" evidence="2">
    <location>
        <position position="36"/>
    </location>
    <ligand>
        <name>substrate</name>
    </ligand>
</feature>
<evidence type="ECO:0000256" key="2">
    <source>
        <dbReference type="HAMAP-Rule" id="MF_01139"/>
    </source>
</evidence>
<dbReference type="KEGG" id="wci:WS105_0121"/>
<dbReference type="GO" id="GO:0008834">
    <property type="term" value="F:ditrans,polycis-undecaprenyl-diphosphate synthase [(2E,6E)-farnesyl-diphosphate specific] activity"/>
    <property type="evidence" value="ECO:0007669"/>
    <property type="project" value="TreeGrafter"/>
</dbReference>
<sequence length="262" mass="29689">MLFKWTQKKQAPVAVELDMERIPNHVAIIMDGNGRWAKQRSMPRIAGHQRGMEVVKEITKSASQLGVKVLTLYAFSTENWKRPEKEVGFLMQLPGKFFDTFVPELIAQNVRVQVMGYIDQLPEDTQRAVNDAVAQTANNTGMVLNFALNYGGRAEITTGVQELAQRVVTGEMTVDEITEETVSASMMTAPLGEYADPELLIRTSGEQRLSNFLIWQLAYAEFVFMDQHWPEFTPAVFEEAMMIYQGRDRRFGGLAENKSDKK</sequence>
<feature type="binding site" evidence="2">
    <location>
        <position position="31"/>
    </location>
    <ligand>
        <name>Mg(2+)</name>
        <dbReference type="ChEBI" id="CHEBI:18420"/>
    </ligand>
</feature>
<keyword evidence="2" id="KW-0460">Magnesium</keyword>
<dbReference type="Proteomes" id="UP000029079">
    <property type="component" value="Chromosome"/>
</dbReference>